<dbReference type="VEuPathDB" id="VectorBase:PHUM200270"/>
<dbReference type="KEGG" id="phu:Phum_PHUM200270"/>
<accession>E0VH37</accession>
<feature type="transmembrane region" description="Helical" evidence="2">
    <location>
        <begin position="63"/>
        <end position="83"/>
    </location>
</feature>
<evidence type="ECO:0000313" key="4">
    <source>
        <dbReference type="EnsemblMetazoa" id="PHUM200270-PA"/>
    </source>
</evidence>
<gene>
    <name evidence="4" type="primary">8238476</name>
    <name evidence="3" type="ORF">Phum_PHUM200270</name>
</gene>
<dbReference type="eggNOG" id="ENOG502SY6E">
    <property type="taxonomic scope" value="Eukaryota"/>
</dbReference>
<reference evidence="4" key="3">
    <citation type="submission" date="2021-02" db="UniProtKB">
        <authorList>
            <consortium name="EnsemblMetazoa"/>
        </authorList>
    </citation>
    <scope>IDENTIFICATION</scope>
    <source>
        <strain evidence="4">USDA</strain>
    </source>
</reference>
<name>E0VH37_PEDHC</name>
<dbReference type="HOGENOM" id="CLU_1236360_0_0_1"/>
<dbReference type="InParanoid" id="E0VH37"/>
<dbReference type="OMA" id="FCIRNSI"/>
<feature type="region of interest" description="Disordered" evidence="1">
    <location>
        <begin position="1"/>
        <end position="44"/>
    </location>
</feature>
<sequence length="224" mass="24927">MEGGNQVAGIQEPNENRKEEEEESAREPPQVSDHTSESLVDPPREPEMTRFKRLLYRGMNGRAVYVCLLLLFVTELVLSYFLYEYISTVEKMCLAMDFEVLPTKSVRKKRNPILLEDNAVTSSDDAVVEFFNPKLKQELSEKGGSKHGSGGGGGNSGNSGGKYKSSGFNKGSIDYDSESGPTPASENAANDPYVWLTSYSRIPFERCVFCIRNSISFQNDIIII</sequence>
<reference evidence="3" key="2">
    <citation type="submission" date="2007-04" db="EMBL/GenBank/DDBJ databases">
        <title>The genome of the human body louse.</title>
        <authorList>
            <consortium name="The Human Body Louse Genome Consortium"/>
            <person name="Kirkness E."/>
            <person name="Walenz B."/>
            <person name="Hass B."/>
            <person name="Bruggner R."/>
            <person name="Strausberg R."/>
        </authorList>
    </citation>
    <scope>NUCLEOTIDE SEQUENCE</scope>
    <source>
        <strain evidence="3">USDA</strain>
    </source>
</reference>
<dbReference type="EMBL" id="DS235157">
    <property type="protein sequence ID" value="EEB12693.1"/>
    <property type="molecule type" value="Genomic_DNA"/>
</dbReference>
<dbReference type="AlphaFoldDB" id="E0VH37"/>
<evidence type="ECO:0000256" key="1">
    <source>
        <dbReference type="SAM" id="MobiDB-lite"/>
    </source>
</evidence>
<dbReference type="RefSeq" id="XP_002425431.1">
    <property type="nucleotide sequence ID" value="XM_002425386.1"/>
</dbReference>
<proteinExistence type="predicted"/>
<evidence type="ECO:0000256" key="2">
    <source>
        <dbReference type="SAM" id="Phobius"/>
    </source>
</evidence>
<organism>
    <name type="scientific">Pediculus humanus subsp. corporis</name>
    <name type="common">Body louse</name>
    <dbReference type="NCBI Taxonomy" id="121224"/>
    <lineage>
        <taxon>Eukaryota</taxon>
        <taxon>Metazoa</taxon>
        <taxon>Ecdysozoa</taxon>
        <taxon>Arthropoda</taxon>
        <taxon>Hexapoda</taxon>
        <taxon>Insecta</taxon>
        <taxon>Pterygota</taxon>
        <taxon>Neoptera</taxon>
        <taxon>Paraneoptera</taxon>
        <taxon>Psocodea</taxon>
        <taxon>Troctomorpha</taxon>
        <taxon>Phthiraptera</taxon>
        <taxon>Anoplura</taxon>
        <taxon>Pediculidae</taxon>
        <taxon>Pediculus</taxon>
    </lineage>
</organism>
<reference evidence="3" key="1">
    <citation type="submission" date="2007-04" db="EMBL/GenBank/DDBJ databases">
        <title>Annotation of Pediculus humanus corporis strain USDA.</title>
        <authorList>
            <person name="Kirkness E."/>
            <person name="Hannick L."/>
            <person name="Hass B."/>
            <person name="Bruggner R."/>
            <person name="Lawson D."/>
            <person name="Bidwell S."/>
            <person name="Joardar V."/>
            <person name="Caler E."/>
            <person name="Walenz B."/>
            <person name="Inman J."/>
            <person name="Schobel S."/>
            <person name="Galinsky K."/>
            <person name="Amedeo P."/>
            <person name="Strausberg R."/>
        </authorList>
    </citation>
    <scope>NUCLEOTIDE SEQUENCE</scope>
    <source>
        <strain evidence="3">USDA</strain>
    </source>
</reference>
<evidence type="ECO:0000313" key="5">
    <source>
        <dbReference type="Proteomes" id="UP000009046"/>
    </source>
</evidence>
<feature type="region of interest" description="Disordered" evidence="1">
    <location>
        <begin position="140"/>
        <end position="161"/>
    </location>
</feature>
<feature type="compositionally biased region" description="Gly residues" evidence="1">
    <location>
        <begin position="146"/>
        <end position="160"/>
    </location>
</feature>
<keyword evidence="2" id="KW-0812">Transmembrane</keyword>
<dbReference type="GeneID" id="8238476"/>
<dbReference type="EnsemblMetazoa" id="PHUM200270-RA">
    <property type="protein sequence ID" value="PHUM200270-PA"/>
    <property type="gene ID" value="PHUM200270"/>
</dbReference>
<keyword evidence="2" id="KW-0472">Membrane</keyword>
<dbReference type="CTD" id="8238476"/>
<keyword evidence="5" id="KW-1185">Reference proteome</keyword>
<dbReference type="EMBL" id="AAZO01002320">
    <property type="status" value="NOT_ANNOTATED_CDS"/>
    <property type="molecule type" value="Genomic_DNA"/>
</dbReference>
<evidence type="ECO:0000313" key="3">
    <source>
        <dbReference type="EMBL" id="EEB12693.1"/>
    </source>
</evidence>
<keyword evidence="2" id="KW-1133">Transmembrane helix</keyword>
<protein>
    <submittedName>
        <fullName evidence="3 4">Uncharacterized protein</fullName>
    </submittedName>
</protein>
<dbReference type="Proteomes" id="UP000009046">
    <property type="component" value="Unassembled WGS sequence"/>
</dbReference>